<reference evidence="3 4" key="1">
    <citation type="submission" date="2022-08" db="EMBL/GenBank/DDBJ databases">
        <title>Reclassification of Massilia species as members of the genera Telluria, Duganella, Pseudoduganella, Mokoshia gen. nov. and Zemynaea gen. nov. using orthogonal and non-orthogonal genome-based approaches.</title>
        <authorList>
            <person name="Bowman J.P."/>
        </authorList>
    </citation>
    <scope>NUCLEOTIDE SEQUENCE [LARGE SCALE GENOMIC DNA]</scope>
    <source>
        <strain evidence="3 4">JCM 31316</strain>
    </source>
</reference>
<gene>
    <name evidence="3" type="ORF">NX784_02155</name>
</gene>
<keyword evidence="1" id="KW-0472">Membrane</keyword>
<dbReference type="Pfam" id="PF07811">
    <property type="entry name" value="TadE"/>
    <property type="match status" value="1"/>
</dbReference>
<accession>A0ABT1ZKF4</accession>
<evidence type="ECO:0000256" key="1">
    <source>
        <dbReference type="SAM" id="Phobius"/>
    </source>
</evidence>
<dbReference type="Proteomes" id="UP001204151">
    <property type="component" value="Unassembled WGS sequence"/>
</dbReference>
<keyword evidence="1" id="KW-0812">Transmembrane</keyword>
<comment type="caution">
    <text evidence="3">The sequence shown here is derived from an EMBL/GenBank/DDBJ whole genome shotgun (WGS) entry which is preliminary data.</text>
</comment>
<evidence type="ECO:0000313" key="4">
    <source>
        <dbReference type="Proteomes" id="UP001204151"/>
    </source>
</evidence>
<protein>
    <submittedName>
        <fullName evidence="3">Pilus assembly protein</fullName>
    </submittedName>
</protein>
<feature type="domain" description="TadE-like" evidence="2">
    <location>
        <begin position="14"/>
        <end position="55"/>
    </location>
</feature>
<keyword evidence="4" id="KW-1185">Reference proteome</keyword>
<organism evidence="3 4">
    <name type="scientific">Massilia pinisoli</name>
    <dbReference type="NCBI Taxonomy" id="1772194"/>
    <lineage>
        <taxon>Bacteria</taxon>
        <taxon>Pseudomonadati</taxon>
        <taxon>Pseudomonadota</taxon>
        <taxon>Betaproteobacteria</taxon>
        <taxon>Burkholderiales</taxon>
        <taxon>Oxalobacteraceae</taxon>
        <taxon>Telluria group</taxon>
        <taxon>Massilia</taxon>
    </lineage>
</organism>
<dbReference type="EMBL" id="JANUGW010000001">
    <property type="protein sequence ID" value="MCS0580388.1"/>
    <property type="molecule type" value="Genomic_DNA"/>
</dbReference>
<keyword evidence="1" id="KW-1133">Transmembrane helix</keyword>
<evidence type="ECO:0000259" key="2">
    <source>
        <dbReference type="Pfam" id="PF07811"/>
    </source>
</evidence>
<sequence length="195" mass="20868">MQQPAFKGRTREAGSVAVEFALVALIFFTIVFATLELARMEFLLNTLEEVTRRAASAAANVDFRDAAALQKVQANAVFRDASGPLALGTPVSSDNVKIDYLSVSNATWDLNHMSTLPSCPAANRLNCMTNPDADNCIRFVRARVCASMDGDGNCETLPYQMIFPLFNLSAMKLPSAETIVPAGTLGATTGAMPCP</sequence>
<proteinExistence type="predicted"/>
<dbReference type="InterPro" id="IPR012495">
    <property type="entry name" value="TadE-like_dom"/>
</dbReference>
<evidence type="ECO:0000313" key="3">
    <source>
        <dbReference type="EMBL" id="MCS0580388.1"/>
    </source>
</evidence>
<dbReference type="RefSeq" id="WP_258815052.1">
    <property type="nucleotide sequence ID" value="NZ_JANUGW010000001.1"/>
</dbReference>
<name>A0ABT1ZKF4_9BURK</name>
<feature type="transmembrane region" description="Helical" evidence="1">
    <location>
        <begin position="20"/>
        <end position="38"/>
    </location>
</feature>